<reference evidence="6 7" key="1">
    <citation type="submission" date="2016-10" db="EMBL/GenBank/DDBJ databases">
        <title>Proteomics and genomics reveal pathogen-plant mechanisms compatible with a hemibiotrophic lifestyle of Diplodia corticola.</title>
        <authorList>
            <person name="Fernandes I."/>
            <person name="De Jonge R."/>
            <person name="Van De Peer Y."/>
            <person name="Devreese B."/>
            <person name="Alves A."/>
            <person name="Esteves A.C."/>
        </authorList>
    </citation>
    <scope>NUCLEOTIDE SEQUENCE [LARGE SCALE GENOMIC DNA]</scope>
    <source>
        <strain evidence="6 7">CBS 112549</strain>
    </source>
</reference>
<protein>
    <submittedName>
        <fullName evidence="6">F1f0 atp synthase assembly protein atp11</fullName>
    </submittedName>
</protein>
<evidence type="ECO:0000256" key="2">
    <source>
        <dbReference type="ARBA" id="ARBA00009116"/>
    </source>
</evidence>
<feature type="region of interest" description="Disordered" evidence="5">
    <location>
        <begin position="81"/>
        <end position="140"/>
    </location>
</feature>
<evidence type="ECO:0000313" key="7">
    <source>
        <dbReference type="Proteomes" id="UP000183809"/>
    </source>
</evidence>
<sequence>MASSFGVPAFRRLVTRPLSSPAIAHRRWAQVHDVRYLATHGAQERVIAKYKQKLDRKAKEAGVKDIDELKAVYKEKIETVRKEAAAPPSTEALRQSTANPAATNTAPFTPPPLPPTMTTTTTTTAQQAPQPPADSKLPPGVKTLSSFIDVEKTLELPEKEVEMIWRLRHARNPQSLCAVMKSSGWDTIYTNARQHPQFVLPIPRQSQDGQGAEIHFMQWTFPADKCATVLFTHLAEYQLRSEFAAPHTTVTFHTEMAESKGLVLVQGTVVDNRGVSVDEGKWLLMCLQKFYGLQAEEDGGKRKSLLEMFSRGDGGFKVEELLNEAEKI</sequence>
<evidence type="ECO:0000256" key="4">
    <source>
        <dbReference type="ARBA" id="ARBA00023128"/>
    </source>
</evidence>
<dbReference type="InterPro" id="IPR010591">
    <property type="entry name" value="ATP11"/>
</dbReference>
<gene>
    <name evidence="6" type="ORF">BKCO1_5200068</name>
</gene>
<evidence type="ECO:0000256" key="3">
    <source>
        <dbReference type="ARBA" id="ARBA00022946"/>
    </source>
</evidence>
<keyword evidence="3" id="KW-0809">Transit peptide</keyword>
<dbReference type="RefSeq" id="XP_020127352.1">
    <property type="nucleotide sequence ID" value="XM_020277085.1"/>
</dbReference>
<dbReference type="GO" id="GO:0005739">
    <property type="term" value="C:mitochondrion"/>
    <property type="evidence" value="ECO:0007669"/>
    <property type="project" value="UniProtKB-SubCell"/>
</dbReference>
<comment type="subcellular location">
    <subcellularLocation>
        <location evidence="1">Mitochondrion</location>
    </subcellularLocation>
</comment>
<organism evidence="6 7">
    <name type="scientific">Diplodia corticola</name>
    <dbReference type="NCBI Taxonomy" id="236234"/>
    <lineage>
        <taxon>Eukaryota</taxon>
        <taxon>Fungi</taxon>
        <taxon>Dikarya</taxon>
        <taxon>Ascomycota</taxon>
        <taxon>Pezizomycotina</taxon>
        <taxon>Dothideomycetes</taxon>
        <taxon>Dothideomycetes incertae sedis</taxon>
        <taxon>Botryosphaeriales</taxon>
        <taxon>Botryosphaeriaceae</taxon>
        <taxon>Diplodia</taxon>
    </lineage>
</organism>
<keyword evidence="4" id="KW-0496">Mitochondrion</keyword>
<accession>A0A1J9RT96</accession>
<dbReference type="PANTHER" id="PTHR13126:SF0">
    <property type="entry name" value="ATP SYNTHASE MITOCHONDRIAL F1 COMPLEX ASSEMBLY FACTOR 1"/>
    <property type="match status" value="1"/>
</dbReference>
<name>A0A1J9RT96_9PEZI</name>
<feature type="compositionally biased region" description="Low complexity" evidence="5">
    <location>
        <begin position="116"/>
        <end position="128"/>
    </location>
</feature>
<dbReference type="AlphaFoldDB" id="A0A1J9RT96"/>
<dbReference type="Proteomes" id="UP000183809">
    <property type="component" value="Unassembled WGS sequence"/>
</dbReference>
<dbReference type="GeneID" id="31017346"/>
<proteinExistence type="inferred from homology"/>
<dbReference type="PANTHER" id="PTHR13126">
    <property type="entry name" value="CHAPERONE ATP11"/>
    <property type="match status" value="1"/>
</dbReference>
<comment type="caution">
    <text evidence="6">The sequence shown here is derived from an EMBL/GenBank/DDBJ whole genome shotgun (WGS) entry which is preliminary data.</text>
</comment>
<dbReference type="GO" id="GO:0033615">
    <property type="term" value="P:mitochondrial proton-transporting ATP synthase complex assembly"/>
    <property type="evidence" value="ECO:0007669"/>
    <property type="project" value="TreeGrafter"/>
</dbReference>
<dbReference type="Pfam" id="PF06644">
    <property type="entry name" value="ATP11"/>
    <property type="match status" value="1"/>
</dbReference>
<evidence type="ECO:0000256" key="1">
    <source>
        <dbReference type="ARBA" id="ARBA00004173"/>
    </source>
</evidence>
<feature type="compositionally biased region" description="Low complexity" evidence="5">
    <location>
        <begin position="97"/>
        <end position="107"/>
    </location>
</feature>
<dbReference type="STRING" id="236234.A0A1J9RT96"/>
<dbReference type="OrthoDB" id="16535at2759"/>
<dbReference type="EMBL" id="MNUE01000052">
    <property type="protein sequence ID" value="OJD31092.1"/>
    <property type="molecule type" value="Genomic_DNA"/>
</dbReference>
<keyword evidence="7" id="KW-1185">Reference proteome</keyword>
<evidence type="ECO:0000256" key="5">
    <source>
        <dbReference type="SAM" id="MobiDB-lite"/>
    </source>
</evidence>
<comment type="similarity">
    <text evidence="2">Belongs to the ATP11 family.</text>
</comment>
<evidence type="ECO:0000313" key="6">
    <source>
        <dbReference type="EMBL" id="OJD31092.1"/>
    </source>
</evidence>